<dbReference type="PROSITE" id="PS01095">
    <property type="entry name" value="GH18_1"/>
    <property type="match status" value="1"/>
</dbReference>
<evidence type="ECO:0000259" key="12">
    <source>
        <dbReference type="PROSITE" id="PS50940"/>
    </source>
</evidence>
<protein>
    <recommendedName>
        <fullName evidence="3">chitinase</fullName>
        <ecNumber evidence="3">3.2.1.14</ecNumber>
    </recommendedName>
</protein>
<dbReference type="AlphaFoldDB" id="E4YQX9"/>
<evidence type="ECO:0000256" key="5">
    <source>
        <dbReference type="ARBA" id="ARBA00022801"/>
    </source>
</evidence>
<dbReference type="SUPFAM" id="SSF51445">
    <property type="entry name" value="(Trans)glycosidases"/>
    <property type="match status" value="1"/>
</dbReference>
<keyword evidence="9" id="KW-0119">Carbohydrate metabolism</keyword>
<dbReference type="GO" id="GO:0008843">
    <property type="term" value="F:endochitinase activity"/>
    <property type="evidence" value="ECO:0007669"/>
    <property type="project" value="UniProtKB-EC"/>
</dbReference>
<sequence length="533" mass="58889">MSSCIHTVHSQFNNKFKRKRTSIMKLAAGSLMAGLAGAEGILNDSALKTGYANSGNIVCYYTNWSQYRPGTGKFMPEDIDATLCTHMVFSFAKMCNSANGWTLCPYEWNDMDESWTDGLYTRMRNLKNQNSSLKMLLAVGGWNHGSTGFVEMVSSTANIDSFISNSMAFVNSIGYDGLDLDWEYPAKTTVDSSPPADYQNFQTLCERYRTRINSNQPGFMLTAAVGIGQDKIFTIDGAVPSYNVSHLSDNLDMIHLMAYDIHGHWEDKTGHHANAYTKESDDRLGYTDSIDWIIYNWIEEGADPKKLVLGLGAYGRSFKLAGSDTGFMAPTSLGSNDLYSGSAGPYTREPGYLAYYEICEKLRNGWTSVWDDEAQVPYAYGDGDWVGYDNQRSIGVKVNMAKSYGLAGIMWWAVDIDDFDGSFCNQGKYPLMTYAKNVLLSDDPVPTNPSTTPHSTQSTQSTQSSTTQTTTQSSSSNGTCDNTGYAPHPSDCSKWIQCTPTGNIEGQCANGLYWDQSNTACNWDYLVDCSNDS</sequence>
<dbReference type="GO" id="GO:0006032">
    <property type="term" value="P:chitin catabolic process"/>
    <property type="evidence" value="ECO:0007669"/>
    <property type="project" value="UniProtKB-KW"/>
</dbReference>
<feature type="domain" description="Chitin-binding type-2" evidence="12">
    <location>
        <begin position="477"/>
        <end position="531"/>
    </location>
</feature>
<comment type="catalytic activity">
    <reaction evidence="1">
        <text>Random endo-hydrolysis of N-acetyl-beta-D-glucosaminide (1-&gt;4)-beta-linkages in chitin and chitodextrins.</text>
        <dbReference type="EC" id="3.2.1.14"/>
    </reaction>
</comment>
<proteinExistence type="inferred from homology"/>
<dbReference type="Gene3D" id="3.10.50.10">
    <property type="match status" value="1"/>
</dbReference>
<evidence type="ECO:0000256" key="3">
    <source>
        <dbReference type="ARBA" id="ARBA00012729"/>
    </source>
</evidence>
<evidence type="ECO:0000259" key="13">
    <source>
        <dbReference type="PROSITE" id="PS51910"/>
    </source>
</evidence>
<dbReference type="SUPFAM" id="SSF57625">
    <property type="entry name" value="Invertebrate chitin-binding proteins"/>
    <property type="match status" value="1"/>
</dbReference>
<dbReference type="Gene3D" id="3.20.20.80">
    <property type="entry name" value="Glycosidases"/>
    <property type="match status" value="1"/>
</dbReference>
<dbReference type="GO" id="GO:0008061">
    <property type="term" value="F:chitin binding"/>
    <property type="evidence" value="ECO:0007669"/>
    <property type="project" value="UniProtKB-KW"/>
</dbReference>
<evidence type="ECO:0000256" key="2">
    <source>
        <dbReference type="ARBA" id="ARBA00009121"/>
    </source>
</evidence>
<evidence type="ECO:0000256" key="9">
    <source>
        <dbReference type="ARBA" id="ARBA00023326"/>
    </source>
</evidence>
<dbReference type="InterPro" id="IPR029070">
    <property type="entry name" value="Chitinase_insertion_sf"/>
</dbReference>
<organism evidence="14">
    <name type="scientific">Oikopleura dioica</name>
    <name type="common">Tunicate</name>
    <dbReference type="NCBI Taxonomy" id="34765"/>
    <lineage>
        <taxon>Eukaryota</taxon>
        <taxon>Metazoa</taxon>
        <taxon>Chordata</taxon>
        <taxon>Tunicata</taxon>
        <taxon>Appendicularia</taxon>
        <taxon>Copelata</taxon>
        <taxon>Oikopleuridae</taxon>
        <taxon>Oikopleura</taxon>
    </lineage>
</organism>
<keyword evidence="8 10" id="KW-0326">Glycosidase</keyword>
<dbReference type="EMBL" id="FN655079">
    <property type="protein sequence ID" value="CBY43842.1"/>
    <property type="molecule type" value="Genomic_DNA"/>
</dbReference>
<feature type="region of interest" description="Disordered" evidence="11">
    <location>
        <begin position="443"/>
        <end position="480"/>
    </location>
</feature>
<comment type="similarity">
    <text evidence="2">Belongs to the glycosyl hydrolase 18 family. Chitinase class II subfamily.</text>
</comment>
<reference evidence="14" key="1">
    <citation type="journal article" date="2010" name="Science">
        <title>Plasticity of animal genome architecture unmasked by rapid evolution of a pelagic tunicate.</title>
        <authorList>
            <person name="Denoeud F."/>
            <person name="Henriet S."/>
            <person name="Mungpakdee S."/>
            <person name="Aury J.M."/>
            <person name="Da Silva C."/>
            <person name="Brinkmann H."/>
            <person name="Mikhaleva J."/>
            <person name="Olsen L.C."/>
            <person name="Jubin C."/>
            <person name="Canestro C."/>
            <person name="Bouquet J.M."/>
            <person name="Danks G."/>
            <person name="Poulain J."/>
            <person name="Campsteijn C."/>
            <person name="Adamski M."/>
            <person name="Cross I."/>
            <person name="Yadetie F."/>
            <person name="Muffato M."/>
            <person name="Louis A."/>
            <person name="Butcher S."/>
            <person name="Tsagkogeorga G."/>
            <person name="Konrad A."/>
            <person name="Singh S."/>
            <person name="Jensen M.F."/>
            <person name="Cong E.H."/>
            <person name="Eikeseth-Otteraa H."/>
            <person name="Noel B."/>
            <person name="Anthouard V."/>
            <person name="Porcel B.M."/>
            <person name="Kachouri-Lafond R."/>
            <person name="Nishino A."/>
            <person name="Ugolini M."/>
            <person name="Chourrout P."/>
            <person name="Nishida H."/>
            <person name="Aasland R."/>
            <person name="Huzurbazar S."/>
            <person name="Westhof E."/>
            <person name="Delsuc F."/>
            <person name="Lehrach H."/>
            <person name="Reinhardt R."/>
            <person name="Weissenbach J."/>
            <person name="Roy S.W."/>
            <person name="Artiguenave F."/>
            <person name="Postlethwait J.H."/>
            <person name="Manak J.R."/>
            <person name="Thompson E.M."/>
            <person name="Jaillon O."/>
            <person name="Du Pasquier L."/>
            <person name="Boudinot P."/>
            <person name="Liberles D.A."/>
            <person name="Volff J.N."/>
            <person name="Philippe H."/>
            <person name="Lenhard B."/>
            <person name="Roest Crollius H."/>
            <person name="Wincker P."/>
            <person name="Chourrout D."/>
        </authorList>
    </citation>
    <scope>NUCLEOTIDE SEQUENCE [LARGE SCALE GENOMIC DNA]</scope>
</reference>
<evidence type="ECO:0000256" key="1">
    <source>
        <dbReference type="ARBA" id="ARBA00000822"/>
    </source>
</evidence>
<evidence type="ECO:0000256" key="8">
    <source>
        <dbReference type="ARBA" id="ARBA00023295"/>
    </source>
</evidence>
<dbReference type="SUPFAM" id="SSF54556">
    <property type="entry name" value="Chitinase insertion domain"/>
    <property type="match status" value="1"/>
</dbReference>
<keyword evidence="5 10" id="KW-0378">Hydrolase</keyword>
<dbReference type="Proteomes" id="UP000011014">
    <property type="component" value="Unassembled WGS sequence"/>
</dbReference>
<dbReference type="Pfam" id="PF01607">
    <property type="entry name" value="CBM_14"/>
    <property type="match status" value="1"/>
</dbReference>
<feature type="domain" description="GH18" evidence="13">
    <location>
        <begin position="55"/>
        <end position="442"/>
    </location>
</feature>
<dbReference type="InterPro" id="IPR002557">
    <property type="entry name" value="Chitin-bd_dom"/>
</dbReference>
<dbReference type="EC" id="3.2.1.14" evidence="3"/>
<dbReference type="InterPro" id="IPR001223">
    <property type="entry name" value="Glyco_hydro18_cat"/>
</dbReference>
<evidence type="ECO:0000256" key="7">
    <source>
        <dbReference type="ARBA" id="ARBA00023157"/>
    </source>
</evidence>
<dbReference type="PROSITE" id="PS50940">
    <property type="entry name" value="CHIT_BIND_II"/>
    <property type="match status" value="1"/>
</dbReference>
<dbReference type="InterPro" id="IPR050314">
    <property type="entry name" value="Glycosyl_Hydrlase_18"/>
</dbReference>
<dbReference type="FunFam" id="3.10.50.10:FF:000001">
    <property type="entry name" value="Chitinase 3-like 1"/>
    <property type="match status" value="1"/>
</dbReference>
<evidence type="ECO:0000256" key="6">
    <source>
        <dbReference type="ARBA" id="ARBA00023024"/>
    </source>
</evidence>
<evidence type="ECO:0000256" key="10">
    <source>
        <dbReference type="RuleBase" id="RU000489"/>
    </source>
</evidence>
<dbReference type="GO" id="GO:0000272">
    <property type="term" value="P:polysaccharide catabolic process"/>
    <property type="evidence" value="ECO:0007669"/>
    <property type="project" value="UniProtKB-KW"/>
</dbReference>
<dbReference type="InterPro" id="IPR017853">
    <property type="entry name" value="GH"/>
</dbReference>
<dbReference type="PANTHER" id="PTHR11177:SF317">
    <property type="entry name" value="CHITINASE 12-RELATED"/>
    <property type="match status" value="1"/>
</dbReference>
<dbReference type="Pfam" id="PF00704">
    <property type="entry name" value="Glyco_hydro_18"/>
    <property type="match status" value="1"/>
</dbReference>
<evidence type="ECO:0000313" key="14">
    <source>
        <dbReference type="EMBL" id="CBY43842.1"/>
    </source>
</evidence>
<gene>
    <name evidence="14" type="ORF">GSOID_T00031365001</name>
</gene>
<dbReference type="PANTHER" id="PTHR11177">
    <property type="entry name" value="CHITINASE"/>
    <property type="match status" value="1"/>
</dbReference>
<dbReference type="Gene3D" id="2.170.140.10">
    <property type="entry name" value="Chitin binding domain"/>
    <property type="match status" value="1"/>
</dbReference>
<dbReference type="PROSITE" id="PS51910">
    <property type="entry name" value="GH18_2"/>
    <property type="match status" value="1"/>
</dbReference>
<accession>E4YQX9</accession>
<keyword evidence="6" id="KW-0146">Chitin degradation</keyword>
<keyword evidence="4" id="KW-0147">Chitin-binding</keyword>
<dbReference type="SMART" id="SM00636">
    <property type="entry name" value="Glyco_18"/>
    <property type="match status" value="1"/>
</dbReference>
<dbReference type="InterPro" id="IPR011583">
    <property type="entry name" value="Chitinase_II/V-like_cat"/>
</dbReference>
<dbReference type="InterPro" id="IPR001579">
    <property type="entry name" value="Glyco_hydro_18_chit_AS"/>
</dbReference>
<keyword evidence="7" id="KW-1015">Disulfide bond</keyword>
<dbReference type="InterPro" id="IPR036508">
    <property type="entry name" value="Chitin-bd_dom_sf"/>
</dbReference>
<evidence type="ECO:0000256" key="4">
    <source>
        <dbReference type="ARBA" id="ARBA00022669"/>
    </source>
</evidence>
<keyword evidence="9" id="KW-0624">Polysaccharide degradation</keyword>
<dbReference type="SMART" id="SM00494">
    <property type="entry name" value="ChtBD2"/>
    <property type="match status" value="1"/>
</dbReference>
<dbReference type="GO" id="GO:0005576">
    <property type="term" value="C:extracellular region"/>
    <property type="evidence" value="ECO:0007669"/>
    <property type="project" value="InterPro"/>
</dbReference>
<feature type="compositionally biased region" description="Low complexity" evidence="11">
    <location>
        <begin position="450"/>
        <end position="476"/>
    </location>
</feature>
<evidence type="ECO:0000256" key="11">
    <source>
        <dbReference type="SAM" id="MobiDB-lite"/>
    </source>
</evidence>
<name>E4YQX9_OIKDI</name>